<reference evidence="3 4" key="1">
    <citation type="submission" date="2019-03" db="EMBL/GenBank/DDBJ databases">
        <title>Genomic Encyclopedia of Type Strains, Phase IV (KMG-IV): sequencing the most valuable type-strain genomes for metagenomic binning, comparative biology and taxonomic classification.</title>
        <authorList>
            <person name="Goeker M."/>
        </authorList>
    </citation>
    <scope>NUCLEOTIDE SEQUENCE [LARGE SCALE GENOMIC DNA]</scope>
    <source>
        <strain evidence="3 4">DSM 28679</strain>
    </source>
</reference>
<dbReference type="GO" id="GO:0005886">
    <property type="term" value="C:plasma membrane"/>
    <property type="evidence" value="ECO:0007669"/>
    <property type="project" value="TreeGrafter"/>
</dbReference>
<dbReference type="GO" id="GO:0090313">
    <property type="term" value="P:regulation of protein targeting to membrane"/>
    <property type="evidence" value="ECO:0007669"/>
    <property type="project" value="TreeGrafter"/>
</dbReference>
<feature type="compositionally biased region" description="Low complexity" evidence="1">
    <location>
        <begin position="408"/>
        <end position="429"/>
    </location>
</feature>
<feature type="region of interest" description="Disordered" evidence="1">
    <location>
        <begin position="125"/>
        <end position="155"/>
    </location>
</feature>
<name>A0A4R6U1V6_9GAMM</name>
<evidence type="ECO:0000256" key="1">
    <source>
        <dbReference type="SAM" id="MobiDB-lite"/>
    </source>
</evidence>
<accession>A0A4R6U1V6</accession>
<comment type="caution">
    <text evidence="3">The sequence shown here is derived from an EMBL/GenBank/DDBJ whole genome shotgun (WGS) entry which is preliminary data.</text>
</comment>
<proteinExistence type="predicted"/>
<organism evidence="3 4">
    <name type="scientific">Thiopseudomonas denitrificans</name>
    <dbReference type="NCBI Taxonomy" id="1501432"/>
    <lineage>
        <taxon>Bacteria</taxon>
        <taxon>Pseudomonadati</taxon>
        <taxon>Pseudomonadota</taxon>
        <taxon>Gammaproteobacteria</taxon>
        <taxon>Pseudomonadales</taxon>
        <taxon>Pseudomonadaceae</taxon>
        <taxon>Thiopseudomonas</taxon>
    </lineage>
</organism>
<sequence>MKSLSKLLGLVIVGLLILIVGAGFALTHLIDPNDYKDEIRSLVQDKTGYDLQIDGDIGWSLFPWLGLELNDTRLARLDMHEQPFANVRLLALSVKVMPLLRKEIRMSDIRIEGLDLQLVRNAKGDSNWETSDAEAGTPASPATAADAPQEPVTPPTSIKLEIDSLIVNSARLDYRDEQGNRRITLENVQISAGAIGERRNIPVKLSGFLASDAPLLRARMEMSTSAWMDHSTRQYRLDNLKLAGELAGEPLNNKSANISATGNVQLDLQQQQLEWQQLRLSINQLKGMGELQVSQLSSDPAISGQLSLAAFSLREFLPGIGLELPKMQKKSALGHFELTTDLQGSSNSLLLNNASLRLDDSSFTGELGISNLEQGIMLVRLNGDQLSLDDYLPPATPADKPVRAAKSTGTGADTPPATPRDNPWDDSPLLPLDTLSDLNLDLELQLDRLTAEKLPLDNTRLSLQARNGNINLKQFTASLYGGGLTFSGSLDSKAAPARLRLHSTIDQLPIDKVMAALGEEAPVTGKLKLDSQLATSGNSQRQWISQLDGKANLEIIDGTLPDSNLEQQLCLAIATLNRKSLSQDYSRTSTPFNQLKTSASLSKGSVNTPDLRIAIPGLQIKGKGQLDLNHMGMDHRLDIILQGDTRPMPDPACTINQRYVGIEWPVHCRGPLADAGQNCRIDQDGLGKVATRLAGDKLTEKIEEKLKDKVSPDLKDALKGLFRK</sequence>
<feature type="domain" description="AsmA" evidence="2">
    <location>
        <begin position="1"/>
        <end position="611"/>
    </location>
</feature>
<dbReference type="AlphaFoldDB" id="A0A4R6U1V6"/>
<dbReference type="InterPro" id="IPR052894">
    <property type="entry name" value="AsmA-related"/>
</dbReference>
<dbReference type="PANTHER" id="PTHR30441">
    <property type="entry name" value="DUF748 DOMAIN-CONTAINING PROTEIN"/>
    <property type="match status" value="1"/>
</dbReference>
<feature type="compositionally biased region" description="Low complexity" evidence="1">
    <location>
        <begin position="133"/>
        <end position="148"/>
    </location>
</feature>
<protein>
    <submittedName>
        <fullName evidence="3">AsmA protein</fullName>
    </submittedName>
</protein>
<dbReference type="InterPro" id="IPR007844">
    <property type="entry name" value="AsmA"/>
</dbReference>
<gene>
    <name evidence="3" type="ORF">DFQ45_10974</name>
</gene>
<keyword evidence="4" id="KW-1185">Reference proteome</keyword>
<dbReference type="EMBL" id="SNYK01000009">
    <property type="protein sequence ID" value="TDQ37074.1"/>
    <property type="molecule type" value="Genomic_DNA"/>
</dbReference>
<evidence type="ECO:0000313" key="4">
    <source>
        <dbReference type="Proteomes" id="UP000294575"/>
    </source>
</evidence>
<dbReference type="PANTHER" id="PTHR30441:SF4">
    <property type="entry name" value="PROTEIN ASMA"/>
    <property type="match status" value="1"/>
</dbReference>
<dbReference type="OrthoDB" id="9766390at2"/>
<evidence type="ECO:0000259" key="2">
    <source>
        <dbReference type="Pfam" id="PF05170"/>
    </source>
</evidence>
<dbReference type="Proteomes" id="UP000294575">
    <property type="component" value="Unassembled WGS sequence"/>
</dbReference>
<feature type="region of interest" description="Disordered" evidence="1">
    <location>
        <begin position="391"/>
        <end position="429"/>
    </location>
</feature>
<dbReference type="Pfam" id="PF05170">
    <property type="entry name" value="AsmA"/>
    <property type="match status" value="1"/>
</dbReference>
<evidence type="ECO:0000313" key="3">
    <source>
        <dbReference type="EMBL" id="TDQ37074.1"/>
    </source>
</evidence>
<dbReference type="RefSeq" id="WP_101497043.1">
    <property type="nucleotide sequence ID" value="NZ_LNJZ01000008.1"/>
</dbReference>